<dbReference type="Pfam" id="PF13181">
    <property type="entry name" value="TPR_8"/>
    <property type="match status" value="1"/>
</dbReference>
<dbReference type="SMART" id="SM00028">
    <property type="entry name" value="TPR"/>
    <property type="match status" value="10"/>
</dbReference>
<dbReference type="InterPro" id="IPR011990">
    <property type="entry name" value="TPR-like_helical_dom_sf"/>
</dbReference>
<feature type="repeat" description="TPR" evidence="3">
    <location>
        <begin position="946"/>
        <end position="979"/>
    </location>
</feature>
<evidence type="ECO:0008006" key="6">
    <source>
        <dbReference type="Google" id="ProtNLM"/>
    </source>
</evidence>
<comment type="caution">
    <text evidence="4">The sequence shown here is derived from an EMBL/GenBank/DDBJ whole genome shotgun (WGS) entry which is preliminary data.</text>
</comment>
<dbReference type="SUPFAM" id="SSF81901">
    <property type="entry name" value="HCP-like"/>
    <property type="match status" value="1"/>
</dbReference>
<dbReference type="SUPFAM" id="SSF48452">
    <property type="entry name" value="TPR-like"/>
    <property type="match status" value="3"/>
</dbReference>
<dbReference type="Proteomes" id="UP000223913">
    <property type="component" value="Unassembled WGS sequence"/>
</dbReference>
<organism evidence="4 5">
    <name type="scientific">Flavilitoribacter nigricans (strain ATCC 23147 / DSM 23189 / NBRC 102662 / NCIMB 1420 / SS-2)</name>
    <name type="common">Lewinella nigricans</name>
    <dbReference type="NCBI Taxonomy" id="1122177"/>
    <lineage>
        <taxon>Bacteria</taxon>
        <taxon>Pseudomonadati</taxon>
        <taxon>Bacteroidota</taxon>
        <taxon>Saprospiria</taxon>
        <taxon>Saprospirales</taxon>
        <taxon>Lewinellaceae</taxon>
        <taxon>Flavilitoribacter</taxon>
    </lineage>
</organism>
<evidence type="ECO:0000256" key="2">
    <source>
        <dbReference type="ARBA" id="ARBA00022803"/>
    </source>
</evidence>
<dbReference type="InterPro" id="IPR019734">
    <property type="entry name" value="TPR_rpt"/>
</dbReference>
<evidence type="ECO:0000256" key="1">
    <source>
        <dbReference type="ARBA" id="ARBA00022737"/>
    </source>
</evidence>
<keyword evidence="2 3" id="KW-0802">TPR repeat</keyword>
<accession>A0A2D0N0M0</accession>
<dbReference type="InterPro" id="IPR050498">
    <property type="entry name" value="Ycf3"/>
</dbReference>
<evidence type="ECO:0000256" key="3">
    <source>
        <dbReference type="PROSITE-ProRule" id="PRU00339"/>
    </source>
</evidence>
<dbReference type="RefSeq" id="WP_099154603.1">
    <property type="nucleotide sequence ID" value="NZ_PDUD01000046.1"/>
</dbReference>
<dbReference type="OrthoDB" id="9767435at2"/>
<dbReference type="PANTHER" id="PTHR44858">
    <property type="entry name" value="TETRATRICOPEPTIDE REPEAT PROTEIN 6"/>
    <property type="match status" value="1"/>
</dbReference>
<dbReference type="Pfam" id="PF13432">
    <property type="entry name" value="TPR_16"/>
    <property type="match status" value="2"/>
</dbReference>
<evidence type="ECO:0000313" key="4">
    <source>
        <dbReference type="EMBL" id="PHN01980.1"/>
    </source>
</evidence>
<dbReference type="PANTHER" id="PTHR44858:SF1">
    <property type="entry name" value="UDP-N-ACETYLGLUCOSAMINE--PEPTIDE N-ACETYLGLUCOSAMINYLTRANSFERASE SPINDLY-RELATED"/>
    <property type="match status" value="1"/>
</dbReference>
<dbReference type="Gene3D" id="1.25.40.10">
    <property type="entry name" value="Tetratricopeptide repeat domain"/>
    <property type="match status" value="5"/>
</dbReference>
<proteinExistence type="predicted"/>
<feature type="repeat" description="TPR" evidence="3">
    <location>
        <begin position="844"/>
        <end position="877"/>
    </location>
</feature>
<reference evidence="4 5" key="1">
    <citation type="submission" date="2017-10" db="EMBL/GenBank/DDBJ databases">
        <title>The draft genome sequence of Lewinella nigricans NBRC 102662.</title>
        <authorList>
            <person name="Wang K."/>
        </authorList>
    </citation>
    <scope>NUCLEOTIDE SEQUENCE [LARGE SCALE GENOMIC DNA]</scope>
    <source>
        <strain evidence="4 5">NBRC 102662</strain>
    </source>
</reference>
<name>A0A2D0N0M0_FLAN2</name>
<evidence type="ECO:0000313" key="5">
    <source>
        <dbReference type="Proteomes" id="UP000223913"/>
    </source>
</evidence>
<dbReference type="AlphaFoldDB" id="A0A2D0N0M0"/>
<keyword evidence="5" id="KW-1185">Reference proteome</keyword>
<dbReference type="Pfam" id="PF13424">
    <property type="entry name" value="TPR_12"/>
    <property type="match status" value="2"/>
</dbReference>
<gene>
    <name evidence="4" type="ORF">CRP01_34305</name>
</gene>
<dbReference type="PROSITE" id="PS50005">
    <property type="entry name" value="TPR"/>
    <property type="match status" value="3"/>
</dbReference>
<dbReference type="EMBL" id="PDUD01000046">
    <property type="protein sequence ID" value="PHN01980.1"/>
    <property type="molecule type" value="Genomic_DNA"/>
</dbReference>
<protein>
    <recommendedName>
        <fullName evidence="6">Tetratricopeptide repeat protein</fullName>
    </recommendedName>
</protein>
<keyword evidence="1" id="KW-0677">Repeat</keyword>
<sequence length="1263" mass="145851">MDKWLPNFSRYDIVDAEILRIINDTSPNEHIMRDYLEHTSNNLRGLIDHLVGISRPDTISSHRFQYKQNDNLKLDAFINLNKAGQCQIELSLATLFSLDDLFFRLCTNSDFFSTDFSTDNYSKKLWDGTQCMWLEKGGVLIPHTRYFDYRQQSRLDKVNRSNAYKSVYLSGFYHVVPFGDRARMQLAANMVYIGLLWILLHEEGHYWEGHLHYLQSKFGIKPEINETNQQYTFERDSAIHKVLEWQADRHAAWGVMDVLQQENVLPYPLPDYGQSYGWRLRLILVSLGATVLILQKIQQTYGSQQNYPNARTRIFTVLIQALNRLNKSKSPVWRNISQADRMSALVGSFNDLMVASEILVDPGDLIDLGDGFYDGRLNSRFKQLDFIDEPKEIIQIITSVLFEDQNSPYFSPDIKDKWSRETDEILRFHDQELHGMLKPFRVQTNTQSSDPGSEQPQEYSFFQFIKEQINQAEILIDKKEFTAAEKLLSEALKLSEQERSSPQIASCSNQLAILYLAMGEREKADIYLQKARAIRSAQQDKIQVALTEVNQAEIDRHNGSFATAISRNQNAIRTLLTMETIDARSGLANAYNNLGLCYAAAKEWQLAIEAYEHALSIKEEIQDWNGKAISYNNMYQPLQQLRRYEQIRHNCEQIEALIPKMEQDQHRLDWFIEIGTTYLNLFKDRIAAGRLLEKGAELMDQMGIWKHSSGISRQQVKLSALSCLYVREEEPSNFSQLLDVLYGNERPEEKRRLLERMQEQVDFTGLQQFTAVLANEMPGIEGKQNYLTISDHLHLLANVGIERALDLIPLNAKFQTGVDKIYEGDHRQAVTIFESLLEEGYETALCLMGLGSCRYFDRDYKRAVALLDEALKINPELAEAYYWKGVTLYGQDPELAASCLEKAINLRKSLEPEEIPEQEFVTERTHGAFARMKMEDRGMLLFPTVEETYYWKGSIALSLNENEAAIAALDYAIQLQPNRARYYTARGIAASSLGQYQQAQQDLYLATEQDTHNRDLYVWRAMVFIKADQPHLAFEDYHWAIQLKADAKIFLDRGQTLLGLGYYEDALADFQASQDFPSEDVDPLYWQGIAYALKNDYEEALSVLEQHIRSRGEDYNSVMWLGILHLALGQAEAALAHLQNSLRIKSYAPTHFWTAMAFQFMGKEQSAVEALRLMETQMAEEDPCMQSRLQAKLLLSRGADFEAFQYFELITQEQCGLIALQMEKWYFKVLCDLFPTSAIWPAAQEAFEQSMSRRMERYQRSKQ</sequence>
<feature type="repeat" description="TPR" evidence="3">
    <location>
        <begin position="588"/>
        <end position="621"/>
    </location>
</feature>